<evidence type="ECO:0000256" key="1">
    <source>
        <dbReference type="SAM" id="MobiDB-lite"/>
    </source>
</evidence>
<name>A0A744CNR2_SALER</name>
<feature type="compositionally biased region" description="Gly residues" evidence="1">
    <location>
        <begin position="32"/>
        <end position="41"/>
    </location>
</feature>
<feature type="region of interest" description="Disordered" evidence="1">
    <location>
        <begin position="1"/>
        <end position="66"/>
    </location>
</feature>
<reference evidence="3" key="2">
    <citation type="submission" date="2020-02" db="EMBL/GenBank/DDBJ databases">
        <authorList>
            <consortium name="NCBI Pathogen Detection Project"/>
        </authorList>
    </citation>
    <scope>NUCLEOTIDE SEQUENCE</scope>
    <source>
        <strain evidence="2">MA.CK_03/00002854</strain>
        <strain evidence="3">MA.CK_97/00010465</strain>
    </source>
</reference>
<dbReference type="EMBL" id="DAAUKG010000014">
    <property type="protein sequence ID" value="HAF1577553.1"/>
    <property type="molecule type" value="Genomic_DNA"/>
</dbReference>
<dbReference type="AlphaFoldDB" id="A0A744CNR2"/>
<sequence>MSKELGGYGPTAGTHVGGTGANLNERPDNSKPGGGSHGNSGGRDNNRGDSSGAGSGTRMRPPQLRI</sequence>
<protein>
    <submittedName>
        <fullName evidence="3">Uncharacterized protein</fullName>
    </submittedName>
</protein>
<evidence type="ECO:0000313" key="3">
    <source>
        <dbReference type="EMBL" id="HAF2427935.1"/>
    </source>
</evidence>
<reference evidence="3" key="1">
    <citation type="journal article" date="2018" name="Genome Biol.">
        <title>SKESA: strategic k-mer extension for scrupulous assemblies.</title>
        <authorList>
            <person name="Souvorov A."/>
            <person name="Agarwala R."/>
            <person name="Lipman D.J."/>
        </authorList>
    </citation>
    <scope>NUCLEOTIDE SEQUENCE</scope>
    <source>
        <strain evidence="2">MA.CK_03/00002854</strain>
        <strain evidence="3">MA.CK_97/00010465</strain>
    </source>
</reference>
<comment type="caution">
    <text evidence="3">The sequence shown here is derived from an EMBL/GenBank/DDBJ whole genome shotgun (WGS) entry which is preliminary data.</text>
</comment>
<evidence type="ECO:0000313" key="2">
    <source>
        <dbReference type="EMBL" id="HAF1577553.1"/>
    </source>
</evidence>
<proteinExistence type="predicted"/>
<feature type="compositionally biased region" description="Gly residues" evidence="1">
    <location>
        <begin position="1"/>
        <end position="20"/>
    </location>
</feature>
<accession>A0A744CNR2</accession>
<organism evidence="3">
    <name type="scientific">Salmonella enterica</name>
    <name type="common">Salmonella choleraesuis</name>
    <dbReference type="NCBI Taxonomy" id="28901"/>
    <lineage>
        <taxon>Bacteria</taxon>
        <taxon>Pseudomonadati</taxon>
        <taxon>Pseudomonadota</taxon>
        <taxon>Gammaproteobacteria</taxon>
        <taxon>Enterobacterales</taxon>
        <taxon>Enterobacteriaceae</taxon>
        <taxon>Salmonella</taxon>
    </lineage>
</organism>
<gene>
    <name evidence="3" type="ORF">G8N33_004228</name>
    <name evidence="2" type="ORF">G9B28_004660</name>
</gene>
<dbReference type="EMBL" id="DAAUOL010000026">
    <property type="protein sequence ID" value="HAF2427935.1"/>
    <property type="molecule type" value="Genomic_DNA"/>
</dbReference>